<organism evidence="3 4">
    <name type="scientific">Nepenthes gracilis</name>
    <name type="common">Slender pitcher plant</name>
    <dbReference type="NCBI Taxonomy" id="150966"/>
    <lineage>
        <taxon>Eukaryota</taxon>
        <taxon>Viridiplantae</taxon>
        <taxon>Streptophyta</taxon>
        <taxon>Embryophyta</taxon>
        <taxon>Tracheophyta</taxon>
        <taxon>Spermatophyta</taxon>
        <taxon>Magnoliopsida</taxon>
        <taxon>eudicotyledons</taxon>
        <taxon>Gunneridae</taxon>
        <taxon>Pentapetalae</taxon>
        <taxon>Caryophyllales</taxon>
        <taxon>Nepenthaceae</taxon>
        <taxon>Nepenthes</taxon>
    </lineage>
</organism>
<evidence type="ECO:0000256" key="1">
    <source>
        <dbReference type="SAM" id="Coils"/>
    </source>
</evidence>
<feature type="domain" description="Aminotransferase-like plant mobile" evidence="2">
    <location>
        <begin position="63"/>
        <end position="277"/>
    </location>
</feature>
<dbReference type="Pfam" id="PF10536">
    <property type="entry name" value="PMD"/>
    <property type="match status" value="1"/>
</dbReference>
<keyword evidence="1" id="KW-0175">Coiled coil</keyword>
<reference evidence="3" key="1">
    <citation type="submission" date="2023-05" db="EMBL/GenBank/DDBJ databases">
        <title>Nepenthes gracilis genome sequencing.</title>
        <authorList>
            <person name="Fukushima K."/>
        </authorList>
    </citation>
    <scope>NUCLEOTIDE SEQUENCE</scope>
    <source>
        <strain evidence="3">SING2019-196</strain>
    </source>
</reference>
<protein>
    <recommendedName>
        <fullName evidence="2">Aminotransferase-like plant mobile domain-containing protein</fullName>
    </recommendedName>
</protein>
<evidence type="ECO:0000259" key="2">
    <source>
        <dbReference type="Pfam" id="PF10536"/>
    </source>
</evidence>
<dbReference type="PANTHER" id="PTHR46033">
    <property type="entry name" value="PROTEIN MAIN-LIKE 2"/>
    <property type="match status" value="1"/>
</dbReference>
<sequence>MKRTTRRSSVDVEEKRNSVGNFSTKFSMPSFIRRVDKLTADQRMAIKRTGFGNLLHIHNQLLCKNLLVELMERWDCGKQAFMLPPAEITITPMDVSLILGLRSIGIPVALDENEPFSDLEKEYGAATWNRKISITVIEERLESLGGLANEDFVRAFLLFTFGTFLFPNSNGKVDSRYLSLLEDLNKVCEFAWGAAVLEDIFYWLCRRKEKRIQYVGGCLILIQIWSYEHIETGRPNMVDRYLKFPRACRWESSRSSNQRQWYTNKFNELEENQITWALQLTRAELEIDIIRELLEAESAGQEQVLVVESSTSSPLDGTGSVNAPPTIMKELVKLEDEAAMDENTSAGLGASRDMPVVSVSCTDAPSVSCYLPDIQEEQEIEHSSSSTEPSLNSYFSNENCVEAESRGTLEEEILELKKQVSELRKENAMLQNQISSDAILQEENARLRKEIDDLKRENKRVSSSSCGLVARLERILEEAQDAADEAVDPL</sequence>
<comment type="caution">
    <text evidence="3">The sequence shown here is derived from an EMBL/GenBank/DDBJ whole genome shotgun (WGS) entry which is preliminary data.</text>
</comment>
<dbReference type="GO" id="GO:0010073">
    <property type="term" value="P:meristem maintenance"/>
    <property type="evidence" value="ECO:0007669"/>
    <property type="project" value="InterPro"/>
</dbReference>
<evidence type="ECO:0000313" key="4">
    <source>
        <dbReference type="Proteomes" id="UP001279734"/>
    </source>
</evidence>
<dbReference type="PANTHER" id="PTHR46033:SF8">
    <property type="entry name" value="PROTEIN MAINTENANCE OF MERISTEMS-LIKE"/>
    <property type="match status" value="1"/>
</dbReference>
<dbReference type="Proteomes" id="UP001279734">
    <property type="component" value="Unassembled WGS sequence"/>
</dbReference>
<feature type="coiled-coil region" evidence="1">
    <location>
        <begin position="406"/>
        <end position="464"/>
    </location>
</feature>
<keyword evidence="4" id="KW-1185">Reference proteome</keyword>
<dbReference type="EMBL" id="BSYO01000037">
    <property type="protein sequence ID" value="GMH30114.1"/>
    <property type="molecule type" value="Genomic_DNA"/>
</dbReference>
<dbReference type="InterPro" id="IPR019557">
    <property type="entry name" value="AminoTfrase-like_pln_mobile"/>
</dbReference>
<evidence type="ECO:0000313" key="3">
    <source>
        <dbReference type="EMBL" id="GMH30114.1"/>
    </source>
</evidence>
<proteinExistence type="predicted"/>
<dbReference type="AlphaFoldDB" id="A0AAD3TJ31"/>
<accession>A0AAD3TJ31</accession>
<name>A0AAD3TJ31_NEPGR</name>
<dbReference type="InterPro" id="IPR044824">
    <property type="entry name" value="MAIN-like"/>
</dbReference>
<gene>
    <name evidence="3" type="ORF">Nepgr_031957</name>
</gene>